<feature type="compositionally biased region" description="Basic and acidic residues" evidence="1">
    <location>
        <begin position="339"/>
        <end position="348"/>
    </location>
</feature>
<gene>
    <name evidence="3" type="ORF">PBAH0796_LOCUS147</name>
</gene>
<dbReference type="SMART" id="SM00454">
    <property type="entry name" value="SAM"/>
    <property type="match status" value="1"/>
</dbReference>
<sequence length="561" mass="64596">MAMELVKSWTLDDVVTLFRSIKLDKYVDALESEEVDGHTLAYLVEHDGLSDLGLSKLHQAKLMKHLAQSPMASSSTVLEKSSKDVDTKVYNEFEEIFRRENEERSGGEGDEQARREAEERAGQEAEERARQEAEERAKREAREAEDRARREAEERARRDAEERARREAREAEEQARREAQEQTRREAEERARHETEEMARREAKEQASREAEERARREAEDKARREVQERARREAEEQARREVEDRARQAKEAARRKVLEKVRRNAKTKETAREQEGTWVEPLERSMSGAGKEADEVARRVVWKVPKEALRASEGVVSVTDEIEALEDSAAEGSEVEEGNARREGRALEEARNKARAEALKRAEATFDGWPGAEGAPEKLERISSTLFKAVHRCDEEAVCRLLSMRAEPNVFNEVRKTPLAIAVTTGDHSIASLLLCSRAHPRETEALRNDNIMSELLNNPLERMQLDSPYNFLHRTYEWREARSLLLRARSELQAATKRARWPEYFKRTELKALQDARPPALADRASDSCDDERWPLAEDAEFWGAAATDAWRQMYAPVR</sequence>
<dbReference type="Gene3D" id="1.10.150.50">
    <property type="entry name" value="Transcription Factor, Ets-1"/>
    <property type="match status" value="1"/>
</dbReference>
<feature type="compositionally biased region" description="Basic and acidic residues" evidence="1">
    <location>
        <begin position="99"/>
        <end position="276"/>
    </location>
</feature>
<feature type="domain" description="SAM" evidence="2">
    <location>
        <begin position="9"/>
        <end position="55"/>
    </location>
</feature>
<dbReference type="CDD" id="cd09487">
    <property type="entry name" value="SAM_superfamily"/>
    <property type="match status" value="1"/>
</dbReference>
<dbReference type="InterPro" id="IPR036770">
    <property type="entry name" value="Ankyrin_rpt-contain_sf"/>
</dbReference>
<dbReference type="Gene3D" id="1.25.40.20">
    <property type="entry name" value="Ankyrin repeat-containing domain"/>
    <property type="match status" value="1"/>
</dbReference>
<dbReference type="AlphaFoldDB" id="A0A7S0F7R7"/>
<feature type="compositionally biased region" description="Acidic residues" evidence="1">
    <location>
        <begin position="328"/>
        <end position="338"/>
    </location>
</feature>
<accession>A0A7S0F7R7</accession>
<reference evidence="3" key="1">
    <citation type="submission" date="2021-01" db="EMBL/GenBank/DDBJ databases">
        <authorList>
            <person name="Corre E."/>
            <person name="Pelletier E."/>
            <person name="Niang G."/>
            <person name="Scheremetjew M."/>
            <person name="Finn R."/>
            <person name="Kale V."/>
            <person name="Holt S."/>
            <person name="Cochrane G."/>
            <person name="Meng A."/>
            <person name="Brown T."/>
            <person name="Cohen L."/>
        </authorList>
    </citation>
    <scope>NUCLEOTIDE SEQUENCE</scope>
    <source>
        <strain evidence="3">Pbaha01</strain>
    </source>
</reference>
<name>A0A7S0F7R7_9DINO</name>
<dbReference type="SUPFAM" id="SSF47769">
    <property type="entry name" value="SAM/Pointed domain"/>
    <property type="match status" value="1"/>
</dbReference>
<feature type="region of interest" description="Disordered" evidence="1">
    <location>
        <begin position="99"/>
        <end position="296"/>
    </location>
</feature>
<evidence type="ECO:0000259" key="2">
    <source>
        <dbReference type="PROSITE" id="PS50105"/>
    </source>
</evidence>
<evidence type="ECO:0000256" key="1">
    <source>
        <dbReference type="SAM" id="MobiDB-lite"/>
    </source>
</evidence>
<dbReference type="InterPro" id="IPR013761">
    <property type="entry name" value="SAM/pointed_sf"/>
</dbReference>
<proteinExistence type="predicted"/>
<feature type="region of interest" description="Disordered" evidence="1">
    <location>
        <begin position="328"/>
        <end position="348"/>
    </location>
</feature>
<dbReference type="PROSITE" id="PS50105">
    <property type="entry name" value="SAM_DOMAIN"/>
    <property type="match status" value="1"/>
</dbReference>
<dbReference type="Pfam" id="PF00536">
    <property type="entry name" value="SAM_1"/>
    <property type="match status" value="1"/>
</dbReference>
<dbReference type="EMBL" id="HBEG01000250">
    <property type="protein sequence ID" value="CAD8344409.1"/>
    <property type="molecule type" value="Transcribed_RNA"/>
</dbReference>
<protein>
    <recommendedName>
        <fullName evidence="2">SAM domain-containing protein</fullName>
    </recommendedName>
</protein>
<dbReference type="SUPFAM" id="SSF48403">
    <property type="entry name" value="Ankyrin repeat"/>
    <property type="match status" value="1"/>
</dbReference>
<evidence type="ECO:0000313" key="3">
    <source>
        <dbReference type="EMBL" id="CAD8344409.1"/>
    </source>
</evidence>
<organism evidence="3">
    <name type="scientific">Pyrodinium bahamense</name>
    <dbReference type="NCBI Taxonomy" id="73915"/>
    <lineage>
        <taxon>Eukaryota</taxon>
        <taxon>Sar</taxon>
        <taxon>Alveolata</taxon>
        <taxon>Dinophyceae</taxon>
        <taxon>Gonyaulacales</taxon>
        <taxon>Pyrocystaceae</taxon>
        <taxon>Pyrodinium</taxon>
    </lineage>
</organism>
<dbReference type="InterPro" id="IPR001660">
    <property type="entry name" value="SAM"/>
</dbReference>